<reference evidence="14 15" key="1">
    <citation type="journal article" date="2013" name="Genome Announc.">
        <title>Genome Sequence of Sporolactobacillus laevolacticus DSM442, an Efficient Polymer-Grade D-Lactate Producer from Agricultural Waste Cottonseed as a Nitrogen Source.</title>
        <authorList>
            <person name="Wang H."/>
            <person name="Wang L."/>
            <person name="Ju J."/>
            <person name="Yu B."/>
            <person name="Ma Y."/>
        </authorList>
    </citation>
    <scope>NUCLEOTIDE SEQUENCE [LARGE SCALE GENOMIC DNA]</scope>
    <source>
        <strain evidence="14 15">DSM 442</strain>
    </source>
</reference>
<dbReference type="Pfam" id="PF11975">
    <property type="entry name" value="Glyco_hydro_4C"/>
    <property type="match status" value="1"/>
</dbReference>
<dbReference type="Proteomes" id="UP000018296">
    <property type="component" value="Unassembled WGS sequence"/>
</dbReference>
<evidence type="ECO:0000313" key="15">
    <source>
        <dbReference type="Proteomes" id="UP000018296"/>
    </source>
</evidence>
<evidence type="ECO:0000256" key="1">
    <source>
        <dbReference type="ARBA" id="ARBA00001936"/>
    </source>
</evidence>
<accession>V6J4A0</accession>
<evidence type="ECO:0000256" key="11">
    <source>
        <dbReference type="PIRSR" id="PIRSR601088-4"/>
    </source>
</evidence>
<protein>
    <recommendedName>
        <fullName evidence="13">Glycosyl hydrolase family 4 C-terminal domain-containing protein</fullName>
    </recommendedName>
</protein>
<evidence type="ECO:0000256" key="5">
    <source>
        <dbReference type="ARBA" id="ARBA00023027"/>
    </source>
</evidence>
<dbReference type="EMBL" id="AWTC01000010">
    <property type="protein sequence ID" value="EST11549.1"/>
    <property type="molecule type" value="Genomic_DNA"/>
</dbReference>
<dbReference type="InterPro" id="IPR053715">
    <property type="entry name" value="GH4_Enzyme_sf"/>
</dbReference>
<dbReference type="Pfam" id="PF02056">
    <property type="entry name" value="Glyco_hydro_4"/>
    <property type="match status" value="1"/>
</dbReference>
<comment type="caution">
    <text evidence="14">The sequence shown here is derived from an EMBL/GenBank/DDBJ whole genome shotgun (WGS) entry which is preliminary data.</text>
</comment>
<dbReference type="eggNOG" id="COG1486">
    <property type="taxonomic scope" value="Bacteria"/>
</dbReference>
<feature type="binding site" evidence="9">
    <location>
        <position position="153"/>
    </location>
    <ligand>
        <name>substrate</name>
    </ligand>
</feature>
<gene>
    <name evidence="14" type="ORF">P343_11275</name>
</gene>
<evidence type="ECO:0000256" key="7">
    <source>
        <dbReference type="ARBA" id="ARBA00023277"/>
    </source>
</evidence>
<evidence type="ECO:0000256" key="12">
    <source>
        <dbReference type="RuleBase" id="RU361152"/>
    </source>
</evidence>
<organism evidence="14 15">
    <name type="scientific">Sporolactobacillus laevolacticus DSM 442</name>
    <dbReference type="NCBI Taxonomy" id="1395513"/>
    <lineage>
        <taxon>Bacteria</taxon>
        <taxon>Bacillati</taxon>
        <taxon>Bacillota</taxon>
        <taxon>Bacilli</taxon>
        <taxon>Bacillales</taxon>
        <taxon>Sporolactobacillaceae</taxon>
        <taxon>Sporolactobacillus</taxon>
    </lineage>
</organism>
<evidence type="ECO:0000256" key="4">
    <source>
        <dbReference type="ARBA" id="ARBA00022801"/>
    </source>
</evidence>
<dbReference type="AlphaFoldDB" id="V6J4A0"/>
<dbReference type="SUPFAM" id="SSF56327">
    <property type="entry name" value="LDH C-terminal domain-like"/>
    <property type="match status" value="1"/>
</dbReference>
<evidence type="ECO:0000259" key="13">
    <source>
        <dbReference type="Pfam" id="PF11975"/>
    </source>
</evidence>
<sequence>MVNSTNQLKFVFIGAGSSFFTMRLVGDILGEQSIEGGQLVLVDLNDSLLEETKNAVTKLVRFAKGNFEVSLQKDYKEALDGANFVFLTFATGGYERWKKDIEVCTKHGVLQSVGDTIGPGGIIRTLRTIPVVLDIAAEMEKRCPDAWIINYSNPEGAVCLAIQKYTKIKSFGLCHGTPDTASWIAKEVFHVDSEKLEYRAAGINHLTWFTDLTIDGTNVYPQLLEKLIQSGMDKEEPISTQLFRTYGLYPAPGDRHVGEFFPFFLKERVLNDQDYEWKNNDFTVVDGWRSNLRQLFDEVRLKNSGYEKFLEGSGETATHFIRSLVTGETATEMVNTINKGYIENISDGVIVELPTFIDRFGLHPQKIGRLPDGIAYKCDTLGREYLLAVEAAVTNDYSKALQAMYLDPLVSNCDYPELLLLDLIKENRDVLHQAWSSCTSDLESLGGRAYL</sequence>
<dbReference type="GO" id="GO:0016616">
    <property type="term" value="F:oxidoreductase activity, acting on the CH-OH group of donors, NAD or NADP as acceptor"/>
    <property type="evidence" value="ECO:0007669"/>
    <property type="project" value="InterPro"/>
</dbReference>
<dbReference type="InterPro" id="IPR036291">
    <property type="entry name" value="NAD(P)-bd_dom_sf"/>
</dbReference>
<evidence type="ECO:0000256" key="2">
    <source>
        <dbReference type="ARBA" id="ARBA00010141"/>
    </source>
</evidence>
<keyword evidence="5 12" id="KW-0520">NAD</keyword>
<keyword evidence="10" id="KW-0533">Nickel</keyword>
<keyword evidence="4 12" id="KW-0378">Hydrolase</keyword>
<keyword evidence="15" id="KW-1185">Reference proteome</keyword>
<dbReference type="GO" id="GO:0005975">
    <property type="term" value="P:carbohydrate metabolic process"/>
    <property type="evidence" value="ECO:0007669"/>
    <property type="project" value="InterPro"/>
</dbReference>
<dbReference type="GO" id="GO:0046872">
    <property type="term" value="F:metal ion binding"/>
    <property type="evidence" value="ECO:0007669"/>
    <property type="project" value="UniProtKB-KW"/>
</dbReference>
<dbReference type="PATRIC" id="fig|1395513.3.peg.2278"/>
<dbReference type="PRINTS" id="PR00732">
    <property type="entry name" value="GLHYDRLASE4"/>
</dbReference>
<evidence type="ECO:0000256" key="8">
    <source>
        <dbReference type="ARBA" id="ARBA00023295"/>
    </source>
</evidence>
<dbReference type="OrthoDB" id="9808275at2"/>
<dbReference type="InterPro" id="IPR001088">
    <property type="entry name" value="Glyco_hydro_4"/>
</dbReference>
<keyword evidence="3 10" id="KW-0479">Metal-binding</keyword>
<name>V6J4A0_9BACL</name>
<keyword evidence="8 12" id="KW-0326">Glycosidase</keyword>
<evidence type="ECO:0000256" key="6">
    <source>
        <dbReference type="ARBA" id="ARBA00023211"/>
    </source>
</evidence>
<feature type="domain" description="Glycosyl hydrolase family 4 C-terminal" evidence="13">
    <location>
        <begin position="201"/>
        <end position="410"/>
    </location>
</feature>
<dbReference type="GO" id="GO:0004553">
    <property type="term" value="F:hydrolase activity, hydrolyzing O-glycosyl compounds"/>
    <property type="evidence" value="ECO:0007669"/>
    <property type="project" value="InterPro"/>
</dbReference>
<keyword evidence="10" id="KW-0170">Cobalt</keyword>
<dbReference type="SUPFAM" id="SSF51735">
    <property type="entry name" value="NAD(P)-binding Rossmann-fold domains"/>
    <property type="match status" value="1"/>
</dbReference>
<keyword evidence="7" id="KW-0119">Carbohydrate metabolism</keyword>
<evidence type="ECO:0000256" key="10">
    <source>
        <dbReference type="PIRSR" id="PIRSR601088-3"/>
    </source>
</evidence>
<evidence type="ECO:0000256" key="9">
    <source>
        <dbReference type="PIRSR" id="PIRSR601088-2"/>
    </source>
</evidence>
<comment type="cofactor">
    <cofactor evidence="1">
        <name>Mn(2+)</name>
        <dbReference type="ChEBI" id="CHEBI:29035"/>
    </cofactor>
</comment>
<feature type="site" description="Increases basicity of active site Tyr" evidence="11">
    <location>
        <position position="115"/>
    </location>
</feature>
<dbReference type="Gene3D" id="3.90.1820.10">
    <property type="entry name" value="AglA-like glucosidase"/>
    <property type="match status" value="1"/>
</dbReference>
<comment type="cofactor">
    <cofactor evidence="12">
        <name>NAD(+)</name>
        <dbReference type="ChEBI" id="CHEBI:57540"/>
    </cofactor>
    <text evidence="12">Binds 1 NAD(+) per subunit.</text>
</comment>
<dbReference type="InterPro" id="IPR015955">
    <property type="entry name" value="Lactate_DH/Glyco_Ohase_4_C"/>
</dbReference>
<dbReference type="PANTHER" id="PTHR32092">
    <property type="entry name" value="6-PHOSPHO-BETA-GLUCOSIDASE-RELATED"/>
    <property type="match status" value="1"/>
</dbReference>
<evidence type="ECO:0000313" key="14">
    <source>
        <dbReference type="EMBL" id="EST11549.1"/>
    </source>
</evidence>
<keyword evidence="10" id="KW-0408">Iron</keyword>
<keyword evidence="6 10" id="KW-0464">Manganese</keyword>
<feature type="binding site" evidence="10">
    <location>
        <position position="205"/>
    </location>
    <ligand>
        <name>Mn(2+)</name>
        <dbReference type="ChEBI" id="CHEBI:29035"/>
    </ligand>
</feature>
<dbReference type="STRING" id="1395513.P343_11275"/>
<dbReference type="RefSeq" id="WP_023510502.1">
    <property type="nucleotide sequence ID" value="NZ_AWTC01000010.1"/>
</dbReference>
<comment type="similarity">
    <text evidence="2 12">Belongs to the glycosyl hydrolase 4 family.</text>
</comment>
<proteinExistence type="inferred from homology"/>
<feature type="binding site" evidence="10">
    <location>
        <position position="174"/>
    </location>
    <ligand>
        <name>Mn(2+)</name>
        <dbReference type="ChEBI" id="CHEBI:29035"/>
    </ligand>
</feature>
<dbReference type="InterPro" id="IPR022616">
    <property type="entry name" value="Glyco_hydro_4_C"/>
</dbReference>
<evidence type="ECO:0000256" key="3">
    <source>
        <dbReference type="ARBA" id="ARBA00022723"/>
    </source>
</evidence>